<name>A0ABY7GWR6_9BACT</name>
<keyword evidence="2" id="KW-1185">Reference proteome</keyword>
<gene>
    <name evidence="1" type="ORF">O0S08_34490</name>
</gene>
<proteinExistence type="predicted"/>
<dbReference type="RefSeq" id="WP_269033689.1">
    <property type="nucleotide sequence ID" value="NZ_CP114040.1"/>
</dbReference>
<reference evidence="1" key="1">
    <citation type="submission" date="2022-11" db="EMBL/GenBank/DDBJ databases">
        <title>Minimal conservation of predation-associated metabolite biosynthetic gene clusters underscores biosynthetic potential of Myxococcota including descriptions for ten novel species: Archangium lansinium sp. nov., Myxococcus landrumus sp. nov., Nannocystis bai.</title>
        <authorList>
            <person name="Ahearne A."/>
            <person name="Stevens C."/>
            <person name="Dowd S."/>
        </authorList>
    </citation>
    <scope>NUCLEOTIDE SEQUENCE</scope>
    <source>
        <strain evidence="1">Fl3</strain>
    </source>
</reference>
<sequence length="194" mass="21104">MDRARSLIVADRGVSHASEQVRLVASWRSGVDPRGVVVVFPASSSMPPELAEVANRFLDAGLNHALVEPSPRPLALRVDVAAMIANDKGLGHRQRIEQGAARQAVMTVFMLDDRDVAEALAVLRARPPFGVQAAIVLTGSGAPRRHVIANDTAVPLRVLELPTPDEEHLDEAAWAEILRFLDEVERDLPGQHQE</sequence>
<dbReference type="EMBL" id="CP114040">
    <property type="protein sequence ID" value="WAS91325.1"/>
    <property type="molecule type" value="Genomic_DNA"/>
</dbReference>
<protein>
    <submittedName>
        <fullName evidence="1">Uncharacterized protein</fullName>
    </submittedName>
</protein>
<accession>A0ABY7GWR6</accession>
<evidence type="ECO:0000313" key="2">
    <source>
        <dbReference type="Proteomes" id="UP001164459"/>
    </source>
</evidence>
<dbReference type="Proteomes" id="UP001164459">
    <property type="component" value="Chromosome"/>
</dbReference>
<evidence type="ECO:0000313" key="1">
    <source>
        <dbReference type="EMBL" id="WAS91325.1"/>
    </source>
</evidence>
<organism evidence="1 2">
    <name type="scientific">Nannocystis punicea</name>
    <dbReference type="NCBI Taxonomy" id="2995304"/>
    <lineage>
        <taxon>Bacteria</taxon>
        <taxon>Pseudomonadati</taxon>
        <taxon>Myxococcota</taxon>
        <taxon>Polyangia</taxon>
        <taxon>Nannocystales</taxon>
        <taxon>Nannocystaceae</taxon>
        <taxon>Nannocystis</taxon>
    </lineage>
</organism>